<keyword evidence="5" id="KW-0862">Zinc</keyword>
<comment type="similarity">
    <text evidence="2">Belongs to the metallo-beta-lactamase superfamily.</text>
</comment>
<evidence type="ECO:0000259" key="6">
    <source>
        <dbReference type="SMART" id="SM00849"/>
    </source>
</evidence>
<feature type="domain" description="Metallo-beta-lactamase" evidence="6">
    <location>
        <begin position="47"/>
        <end position="246"/>
    </location>
</feature>
<dbReference type="AlphaFoldDB" id="A0A1G7YX98"/>
<evidence type="ECO:0000256" key="4">
    <source>
        <dbReference type="ARBA" id="ARBA00022801"/>
    </source>
</evidence>
<sequence>MALVDELRPGGEGLWRVLALRYATRQGTRGQHFLGHDDRSAHPHPTAYYVWVAVSRSATVLVDAGISAAHAATVPGLEHRGSPVALLAEVGVAPGDVDVAVLTHLHYDHTGTVAELPRARYVVQRAEWEYWTGPWARRITREHWLNSPADMAHLAGAGDRLELLDGDAELAPGLSVHRVGGHTAGMQVVRAATPAGAVVVASDSSHFYENVETDRPGTLLHSMTGVHGAFDRVRELADPGLVVPGHDPEVLARHPAASPELTGRVALIG</sequence>
<dbReference type="InterPro" id="IPR001279">
    <property type="entry name" value="Metallo-B-lactamas"/>
</dbReference>
<dbReference type="PANTHER" id="PTHR42978:SF7">
    <property type="entry name" value="METALLO-HYDROLASE RV2300C-RELATED"/>
    <property type="match status" value="1"/>
</dbReference>
<keyword evidence="3" id="KW-0479">Metal-binding</keyword>
<comment type="cofactor">
    <cofactor evidence="1">
        <name>Zn(2+)</name>
        <dbReference type="ChEBI" id="CHEBI:29105"/>
    </cofactor>
</comment>
<evidence type="ECO:0000256" key="3">
    <source>
        <dbReference type="ARBA" id="ARBA00022723"/>
    </source>
</evidence>
<name>A0A1G7YX98_9ACTN</name>
<dbReference type="GO" id="GO:0046872">
    <property type="term" value="F:metal ion binding"/>
    <property type="evidence" value="ECO:0007669"/>
    <property type="project" value="UniProtKB-KW"/>
</dbReference>
<evidence type="ECO:0000256" key="1">
    <source>
        <dbReference type="ARBA" id="ARBA00001947"/>
    </source>
</evidence>
<dbReference type="Pfam" id="PF00753">
    <property type="entry name" value="Lactamase_B"/>
    <property type="match status" value="1"/>
</dbReference>
<evidence type="ECO:0000256" key="2">
    <source>
        <dbReference type="ARBA" id="ARBA00007749"/>
    </source>
</evidence>
<dbReference type="InterPro" id="IPR051013">
    <property type="entry name" value="MBL_superfamily_lactonases"/>
</dbReference>
<gene>
    <name evidence="7" type="ORF">SAMN05660324_4125</name>
</gene>
<dbReference type="RefSeq" id="WP_091068171.1">
    <property type="nucleotide sequence ID" value="NZ_FNCF01000007.1"/>
</dbReference>
<reference evidence="8" key="1">
    <citation type="submission" date="2016-10" db="EMBL/GenBank/DDBJ databases">
        <authorList>
            <person name="Varghese N."/>
            <person name="Submissions S."/>
        </authorList>
    </citation>
    <scope>NUCLEOTIDE SEQUENCE [LARGE SCALE GENOMIC DNA]</scope>
    <source>
        <strain evidence="8">DSM 44526</strain>
    </source>
</reference>
<dbReference type="PANTHER" id="PTHR42978">
    <property type="entry name" value="QUORUM-QUENCHING LACTONASE YTNP-RELATED-RELATED"/>
    <property type="match status" value="1"/>
</dbReference>
<dbReference type="SMART" id="SM00849">
    <property type="entry name" value="Lactamase_B"/>
    <property type="match status" value="1"/>
</dbReference>
<evidence type="ECO:0000313" key="8">
    <source>
        <dbReference type="Proteomes" id="UP000198863"/>
    </source>
</evidence>
<dbReference type="EMBL" id="FNCF01000007">
    <property type="protein sequence ID" value="SDH01081.1"/>
    <property type="molecule type" value="Genomic_DNA"/>
</dbReference>
<dbReference type="CDD" id="cd07729">
    <property type="entry name" value="AHL_lactonase_MBL-fold"/>
    <property type="match status" value="1"/>
</dbReference>
<dbReference type="GO" id="GO:0016787">
    <property type="term" value="F:hydrolase activity"/>
    <property type="evidence" value="ECO:0007669"/>
    <property type="project" value="UniProtKB-KW"/>
</dbReference>
<evidence type="ECO:0000256" key="5">
    <source>
        <dbReference type="ARBA" id="ARBA00022833"/>
    </source>
</evidence>
<protein>
    <submittedName>
        <fullName evidence="7">Glyoxylase, beta-lactamase superfamily II</fullName>
    </submittedName>
</protein>
<organism evidence="7 8">
    <name type="scientific">Klenkia brasiliensis</name>
    <dbReference type="NCBI Taxonomy" id="333142"/>
    <lineage>
        <taxon>Bacteria</taxon>
        <taxon>Bacillati</taxon>
        <taxon>Actinomycetota</taxon>
        <taxon>Actinomycetes</taxon>
        <taxon>Geodermatophilales</taxon>
        <taxon>Geodermatophilaceae</taxon>
        <taxon>Klenkia</taxon>
    </lineage>
</organism>
<dbReference type="Proteomes" id="UP000198863">
    <property type="component" value="Unassembled WGS sequence"/>
</dbReference>
<dbReference type="Gene3D" id="3.60.15.10">
    <property type="entry name" value="Ribonuclease Z/Hydroxyacylglutathione hydrolase-like"/>
    <property type="match status" value="1"/>
</dbReference>
<keyword evidence="8" id="KW-1185">Reference proteome</keyword>
<evidence type="ECO:0000313" key="7">
    <source>
        <dbReference type="EMBL" id="SDH01081.1"/>
    </source>
</evidence>
<dbReference type="InterPro" id="IPR036866">
    <property type="entry name" value="RibonucZ/Hydroxyglut_hydro"/>
</dbReference>
<dbReference type="SUPFAM" id="SSF56281">
    <property type="entry name" value="Metallo-hydrolase/oxidoreductase"/>
    <property type="match status" value="1"/>
</dbReference>
<proteinExistence type="inferred from homology"/>
<keyword evidence="4" id="KW-0378">Hydrolase</keyword>
<accession>A0A1G7YX98</accession>
<dbReference type="OrthoDB" id="3196337at2"/>